<keyword evidence="2" id="KW-0472">Membrane</keyword>
<evidence type="ECO:0000313" key="3">
    <source>
        <dbReference type="EMBL" id="BBF81227.1"/>
    </source>
</evidence>
<keyword evidence="2" id="KW-1133">Transmembrane helix</keyword>
<reference evidence="4" key="2">
    <citation type="journal article" date="2017" name="Plant Physiol. Biochem.">
        <title>Differential oxidative and antioxidative response of duckweed Lemna minor toward plant growth promoting/inhibiting bacteria.</title>
        <authorList>
            <person name="Ishizawa H."/>
            <person name="Kuroda M."/>
            <person name="Morikawa M."/>
            <person name="Ike M."/>
        </authorList>
    </citation>
    <scope>NUCLEOTIDE SEQUENCE [LARGE SCALE GENOMIC DNA]</scope>
    <source>
        <strain evidence="4">M6</strain>
    </source>
</reference>
<accession>A0A3G9G3A7</accession>
<evidence type="ECO:0000313" key="4">
    <source>
        <dbReference type="Proteomes" id="UP000278756"/>
    </source>
</evidence>
<keyword evidence="2" id="KW-0812">Transmembrane</keyword>
<feature type="region of interest" description="Disordered" evidence="1">
    <location>
        <begin position="1"/>
        <end position="20"/>
    </location>
</feature>
<reference evidence="4" key="1">
    <citation type="journal article" date="2017" name="Biotechnol. Biofuels">
        <title>Evaluation of environmental bacterial communities as a factor affecting the growth of duckweed Lemna minor.</title>
        <authorList>
            <person name="Ishizawa H."/>
            <person name="Kuroda M."/>
            <person name="Morikawa M."/>
            <person name="Ike M."/>
        </authorList>
    </citation>
    <scope>NUCLEOTIDE SEQUENCE [LARGE SCALE GENOMIC DNA]</scope>
    <source>
        <strain evidence="4">M6</strain>
    </source>
</reference>
<dbReference type="Proteomes" id="UP000278756">
    <property type="component" value="Chromosome 1"/>
</dbReference>
<dbReference type="EMBL" id="AP018827">
    <property type="protein sequence ID" value="BBF81227.1"/>
    <property type="molecule type" value="Genomic_DNA"/>
</dbReference>
<proteinExistence type="predicted"/>
<evidence type="ECO:0000256" key="1">
    <source>
        <dbReference type="SAM" id="MobiDB-lite"/>
    </source>
</evidence>
<evidence type="ECO:0000256" key="2">
    <source>
        <dbReference type="SAM" id="Phobius"/>
    </source>
</evidence>
<dbReference type="AlphaFoldDB" id="A0A3G9G3A7"/>
<feature type="transmembrane region" description="Helical" evidence="2">
    <location>
        <begin position="26"/>
        <end position="45"/>
    </location>
</feature>
<protein>
    <submittedName>
        <fullName evidence="3">Uncharacterized protein</fullName>
    </submittedName>
</protein>
<gene>
    <name evidence="3" type="ORF">EM6_1824</name>
</gene>
<sequence length="46" mass="5065">MPASHTPNPAPKSEDSRRPKARGPYLWLWFAALTGIIFGLVALSWG</sequence>
<organism evidence="3 4">
    <name type="scientific">Asticcacaulis excentricus</name>
    <dbReference type="NCBI Taxonomy" id="78587"/>
    <lineage>
        <taxon>Bacteria</taxon>
        <taxon>Pseudomonadati</taxon>
        <taxon>Pseudomonadota</taxon>
        <taxon>Alphaproteobacteria</taxon>
        <taxon>Caulobacterales</taxon>
        <taxon>Caulobacteraceae</taxon>
        <taxon>Asticcacaulis</taxon>
    </lineage>
</organism>
<name>A0A3G9G3A7_9CAUL</name>